<dbReference type="Gene3D" id="2.60.40.10">
    <property type="entry name" value="Immunoglobulins"/>
    <property type="match status" value="1"/>
</dbReference>
<name>A0ABD6EQU6_9BILA</name>
<feature type="domain" description="Cep192/Spd-2-like" evidence="1">
    <location>
        <begin position="178"/>
        <end position="278"/>
    </location>
</feature>
<comment type="caution">
    <text evidence="3">The sequence shown here is derived from an EMBL/GenBank/DDBJ whole genome shotgun (WGS) entry which is preliminary data.</text>
</comment>
<dbReference type="InterPro" id="IPR054091">
    <property type="entry name" value="Cep192-like_D5"/>
</dbReference>
<gene>
    <name evidence="3" type="ORF">AB6A40_008231</name>
</gene>
<dbReference type="AlphaFoldDB" id="A0ABD6EQU6"/>
<dbReference type="Pfam" id="PF22073">
    <property type="entry name" value="Cep192_D4"/>
    <property type="match status" value="1"/>
</dbReference>
<dbReference type="EMBL" id="JBGFUD010007386">
    <property type="protein sequence ID" value="MFH4981522.1"/>
    <property type="molecule type" value="Genomic_DNA"/>
</dbReference>
<reference evidence="3 4" key="1">
    <citation type="submission" date="2024-08" db="EMBL/GenBank/DDBJ databases">
        <title>Gnathostoma spinigerum genome.</title>
        <authorList>
            <person name="Gonzalez-Bertolin B."/>
            <person name="Monzon S."/>
            <person name="Zaballos A."/>
            <person name="Jimenez P."/>
            <person name="Dekumyoy P."/>
            <person name="Varona S."/>
            <person name="Cuesta I."/>
            <person name="Sumanam S."/>
            <person name="Adisakwattana P."/>
            <person name="Gasser R.B."/>
            <person name="Hernandez-Gonzalez A."/>
            <person name="Young N.D."/>
            <person name="Perteguer M.J."/>
        </authorList>
    </citation>
    <scope>NUCLEOTIDE SEQUENCE [LARGE SCALE GENOMIC DNA]</scope>
    <source>
        <strain evidence="3">AL3</strain>
        <tissue evidence="3">Liver</tissue>
    </source>
</reference>
<protein>
    <recommendedName>
        <fullName evidence="5">MSP domain-containing protein</fullName>
    </recommendedName>
</protein>
<dbReference type="Pfam" id="PF22074">
    <property type="entry name" value="Cep192_D5"/>
    <property type="match status" value="1"/>
</dbReference>
<feature type="domain" description="Cep192-like" evidence="2">
    <location>
        <begin position="301"/>
        <end position="472"/>
    </location>
</feature>
<organism evidence="3 4">
    <name type="scientific">Gnathostoma spinigerum</name>
    <dbReference type="NCBI Taxonomy" id="75299"/>
    <lineage>
        <taxon>Eukaryota</taxon>
        <taxon>Metazoa</taxon>
        <taxon>Ecdysozoa</taxon>
        <taxon>Nematoda</taxon>
        <taxon>Chromadorea</taxon>
        <taxon>Rhabditida</taxon>
        <taxon>Spirurina</taxon>
        <taxon>Gnathostomatomorpha</taxon>
        <taxon>Gnathostomatoidea</taxon>
        <taxon>Gnathostomatidae</taxon>
        <taxon>Gnathostoma</taxon>
    </lineage>
</organism>
<dbReference type="InterPro" id="IPR054090">
    <property type="entry name" value="Cep192_Spd-2-like_dom"/>
</dbReference>
<keyword evidence="4" id="KW-1185">Reference proteome</keyword>
<evidence type="ECO:0000313" key="3">
    <source>
        <dbReference type="EMBL" id="MFH4981522.1"/>
    </source>
</evidence>
<proteinExistence type="predicted"/>
<evidence type="ECO:0000259" key="1">
    <source>
        <dbReference type="Pfam" id="PF22073"/>
    </source>
</evidence>
<evidence type="ECO:0008006" key="5">
    <source>
        <dbReference type="Google" id="ProtNLM"/>
    </source>
</evidence>
<sequence>MDNTLLAQILMRAKNERRARRQNRQISFTFNKPILCQSAYSAGKSDVMKRNTVARCGGDKEERSMVNSLENSVFQKTNRVPSSHQHLDLFGSEQKPCRSNSIHADLTPKVIDKPSVNLQQKQSDAQLPFCPSGAVSLQSAHSSISANNKQNWTHSSSTFSVASSSRTASSQLHRNNVLTCSVRCLYFGFVELKERAYRSVKLHNISQEKLSLKIFVRSKGKGFELSEDGLVVINAGERHVIRVIFEPKIAARYLNDLKISVLNAEHLSYTIPIFGGGGVASLRLISERNLDIARDGSYVLSTSNSACFTFEALNNGIRDAFIFVMVIDNETDKVVETVHVEPSDAVVLIHRRKQKFVVSISIDEDDHRKRANSVASVRSTDSCPTQTLSRSSSCRYRVLLLWGEEAQRRRLQKYELLHNKNFLFLERTLTKIAFVHEEEARCPNPRATDYAVGPYDYDVFNESLRRTCISVVNNRLSFSTSNVSVRDATLSEFALQPDATILPTYEKTVLIDVTHDYDSRRH</sequence>
<evidence type="ECO:0000313" key="4">
    <source>
        <dbReference type="Proteomes" id="UP001608902"/>
    </source>
</evidence>
<accession>A0ABD6EQU6</accession>
<dbReference type="InterPro" id="IPR013783">
    <property type="entry name" value="Ig-like_fold"/>
</dbReference>
<dbReference type="Proteomes" id="UP001608902">
    <property type="component" value="Unassembled WGS sequence"/>
</dbReference>
<evidence type="ECO:0000259" key="2">
    <source>
        <dbReference type="Pfam" id="PF22074"/>
    </source>
</evidence>